<evidence type="ECO:0000313" key="1">
    <source>
        <dbReference type="EMBL" id="MBC8585206.1"/>
    </source>
</evidence>
<proteinExistence type="predicted"/>
<dbReference type="AlphaFoldDB" id="A0A926EMA2"/>
<gene>
    <name evidence="1" type="ORF">H8705_06380</name>
</gene>
<comment type="caution">
    <text evidence="1">The sequence shown here is derived from an EMBL/GenBank/DDBJ whole genome shotgun (WGS) entry which is preliminary data.</text>
</comment>
<organism evidence="1 2">
    <name type="scientific">Youxingia wuxianensis</name>
    <dbReference type="NCBI Taxonomy" id="2763678"/>
    <lineage>
        <taxon>Bacteria</taxon>
        <taxon>Bacillati</taxon>
        <taxon>Bacillota</taxon>
        <taxon>Clostridia</taxon>
        <taxon>Eubacteriales</taxon>
        <taxon>Oscillospiraceae</taxon>
        <taxon>Youxingia</taxon>
    </lineage>
</organism>
<reference evidence="1" key="1">
    <citation type="submission" date="2020-08" db="EMBL/GenBank/DDBJ databases">
        <title>Genome public.</title>
        <authorList>
            <person name="Liu C."/>
            <person name="Sun Q."/>
        </authorList>
    </citation>
    <scope>NUCLEOTIDE SEQUENCE</scope>
    <source>
        <strain evidence="1">NSJ-64</strain>
    </source>
</reference>
<sequence>MSRSVAVRRKWNKPVELAPDVPIIGTNGAKIREIVGETIRQCPKLILSVVYLPSLEELRAWRDEGVYDGVLIIYDPIKGYENGIIKDLPVEELVAIAKTFYNMMVYTTDVPLPSNNCLKRFRQINYMQGGLVIFHKSGKEIPYGNS</sequence>
<accession>A0A926EMA2</accession>
<name>A0A926EMA2_9FIRM</name>
<protein>
    <submittedName>
        <fullName evidence="1">Uncharacterized protein</fullName>
    </submittedName>
</protein>
<dbReference type="Proteomes" id="UP000623678">
    <property type="component" value="Unassembled WGS sequence"/>
</dbReference>
<evidence type="ECO:0000313" key="2">
    <source>
        <dbReference type="Proteomes" id="UP000623678"/>
    </source>
</evidence>
<dbReference type="EMBL" id="JACRTD010000004">
    <property type="protein sequence ID" value="MBC8585206.1"/>
    <property type="molecule type" value="Genomic_DNA"/>
</dbReference>
<dbReference type="RefSeq" id="WP_262394993.1">
    <property type="nucleotide sequence ID" value="NZ_JACRTD010000004.1"/>
</dbReference>
<keyword evidence="2" id="KW-1185">Reference proteome</keyword>